<organism evidence="3">
    <name type="scientific">uncultured Solirubrobacteraceae bacterium</name>
    <dbReference type="NCBI Taxonomy" id="1162706"/>
    <lineage>
        <taxon>Bacteria</taxon>
        <taxon>Bacillati</taxon>
        <taxon>Actinomycetota</taxon>
        <taxon>Thermoleophilia</taxon>
        <taxon>Solirubrobacterales</taxon>
        <taxon>Solirubrobacteraceae</taxon>
        <taxon>environmental samples</taxon>
    </lineage>
</organism>
<accession>A0A6J4RS62</accession>
<evidence type="ECO:0000313" key="3">
    <source>
        <dbReference type="EMBL" id="CAA9476101.1"/>
    </source>
</evidence>
<feature type="chain" id="PRO_5026668535" description="Lipoprotein" evidence="2">
    <location>
        <begin position="26"/>
        <end position="186"/>
    </location>
</feature>
<feature type="signal peptide" evidence="2">
    <location>
        <begin position="1"/>
        <end position="25"/>
    </location>
</feature>
<proteinExistence type="predicted"/>
<feature type="region of interest" description="Disordered" evidence="1">
    <location>
        <begin position="31"/>
        <end position="51"/>
    </location>
</feature>
<gene>
    <name evidence="3" type="ORF">AVDCRST_MAG38-1676</name>
</gene>
<dbReference type="PROSITE" id="PS51257">
    <property type="entry name" value="PROKAR_LIPOPROTEIN"/>
    <property type="match status" value="1"/>
</dbReference>
<evidence type="ECO:0000256" key="1">
    <source>
        <dbReference type="SAM" id="MobiDB-lite"/>
    </source>
</evidence>
<keyword evidence="2" id="KW-0732">Signal</keyword>
<reference evidence="3" key="1">
    <citation type="submission" date="2020-02" db="EMBL/GenBank/DDBJ databases">
        <authorList>
            <person name="Meier V. D."/>
        </authorList>
    </citation>
    <scope>NUCLEOTIDE SEQUENCE</scope>
    <source>
        <strain evidence="3">AVDCRST_MAG38</strain>
    </source>
</reference>
<evidence type="ECO:0000256" key="2">
    <source>
        <dbReference type="SAM" id="SignalP"/>
    </source>
</evidence>
<protein>
    <recommendedName>
        <fullName evidence="4">Lipoprotein</fullName>
    </recommendedName>
</protein>
<dbReference type="AlphaFoldDB" id="A0A6J4RS62"/>
<sequence length="186" mass="19641">MAVMRHRTRATVLATAGSAAALALAAGCSGGDRETRVAPEPPRPAPVPSCAAAGRDSRAACVPVHALLDRSPYMGVACAEPNSIACDRVGLDLELTRPAESVSATIAGRRLTLRPLTRPGPPGTHWQGFLRPAGLLDGPLEVTPDRGRHHWRGTRPVVASVRITVRRRDGTIEEAGMRQRLAAGWG</sequence>
<dbReference type="EMBL" id="CADCVJ010000140">
    <property type="protein sequence ID" value="CAA9476101.1"/>
    <property type="molecule type" value="Genomic_DNA"/>
</dbReference>
<name>A0A6J4RS62_9ACTN</name>
<evidence type="ECO:0008006" key="4">
    <source>
        <dbReference type="Google" id="ProtNLM"/>
    </source>
</evidence>